<name>A0A9P5KPQ9_GEOCN</name>
<feature type="chain" id="PRO_5040291794" description="Cellulase" evidence="12">
    <location>
        <begin position="19"/>
        <end position="526"/>
    </location>
</feature>
<keyword evidence="9" id="KW-0624">Polysaccharide degradation</keyword>
<dbReference type="AlphaFoldDB" id="A0A9P5KPQ9"/>
<dbReference type="SUPFAM" id="SSF57180">
    <property type="entry name" value="Cellulose-binding domain"/>
    <property type="match status" value="3"/>
</dbReference>
<feature type="compositionally biased region" description="Low complexity" evidence="11">
    <location>
        <begin position="276"/>
        <end position="306"/>
    </location>
</feature>
<evidence type="ECO:0000256" key="7">
    <source>
        <dbReference type="ARBA" id="ARBA00023277"/>
    </source>
</evidence>
<sequence length="526" mass="54738">MRTSFFIALSVGATSALAADSCAKLYYQCGGRNWDGPTCCESGSKCQIQNEWYHQCVYDPTPQATTSVSDPCNDSQSKYPCANWYGQCGGKNWEGTNCCAIGSVCAFSNEFYSQCIPKPNSGPCQSIYGQCGGQGFSGATCCQEGTECVKDSEYYSQCRAIPGILSGIGPGNNGQGSNCGSTLSISAATTSSKFASFSNTTVFVTATCPEAEQSTSTTKYVTVDTTSTSTVEEPTPSTSTVEEPTPSTSTVEEPTTSTSVVDEPTTSSTLVDKESSAPVPSSTTSTLASSPSQSVPSPSSAVPSSPAENTIHFTPIRNGRSGTGVTTRYWDCCKPSCAWPGKADVSAPVTACGLNGVTPADPNAQSGCTGGDAYMCNDQQPFSINSTLAYGFAAASIAGSGESQSCCSCMLLTFNDGPAAGKQMVTQITNTGSDLGSNHFDIAIPGGGVGIFREGCKNQWGVENGWGETYGGVSSEQQCINELPDPLKAGCEWRWDFLEGANNPSVSFVEIECPAEITAITGCKRN</sequence>
<dbReference type="InterPro" id="IPR000334">
    <property type="entry name" value="Glyco_hydro_45"/>
</dbReference>
<dbReference type="Pfam" id="PF00734">
    <property type="entry name" value="CBM_1"/>
    <property type="match status" value="3"/>
</dbReference>
<dbReference type="InterPro" id="IPR052288">
    <property type="entry name" value="GH45_Enzymes"/>
</dbReference>
<feature type="compositionally biased region" description="Low complexity" evidence="11">
    <location>
        <begin position="214"/>
        <end position="263"/>
    </location>
</feature>
<evidence type="ECO:0000256" key="12">
    <source>
        <dbReference type="SAM" id="SignalP"/>
    </source>
</evidence>
<reference evidence="14" key="1">
    <citation type="journal article" date="2020" name="Front. Microbiol.">
        <title>Phenotypic and Genetic Characterization of the Cheese Ripening Yeast Geotrichum candidum.</title>
        <authorList>
            <person name="Perkins V."/>
            <person name="Vignola S."/>
            <person name="Lessard M.H."/>
            <person name="Plante P.L."/>
            <person name="Corbeil J."/>
            <person name="Dugat-Bony E."/>
            <person name="Frenette M."/>
            <person name="Labrie S."/>
        </authorList>
    </citation>
    <scope>NUCLEOTIDE SEQUENCE</scope>
    <source>
        <strain evidence="14">LMA-70</strain>
    </source>
</reference>
<dbReference type="InterPro" id="IPR035971">
    <property type="entry name" value="CBD_sf"/>
</dbReference>
<evidence type="ECO:0000313" key="15">
    <source>
        <dbReference type="Proteomes" id="UP000750522"/>
    </source>
</evidence>
<dbReference type="GO" id="GO:0030248">
    <property type="term" value="F:cellulose binding"/>
    <property type="evidence" value="ECO:0007669"/>
    <property type="project" value="InterPro"/>
</dbReference>
<dbReference type="PANTHER" id="PTHR39730">
    <property type="entry name" value="ENDOGLUCANASE 1"/>
    <property type="match status" value="1"/>
</dbReference>
<dbReference type="GO" id="GO:0005576">
    <property type="term" value="C:extracellular region"/>
    <property type="evidence" value="ECO:0007669"/>
    <property type="project" value="InterPro"/>
</dbReference>
<organism evidence="14 15">
    <name type="scientific">Geotrichum candidum</name>
    <name type="common">Oospora lactis</name>
    <name type="synonym">Dipodascus geotrichum</name>
    <dbReference type="NCBI Taxonomy" id="1173061"/>
    <lineage>
        <taxon>Eukaryota</taxon>
        <taxon>Fungi</taxon>
        <taxon>Dikarya</taxon>
        <taxon>Ascomycota</taxon>
        <taxon>Saccharomycotina</taxon>
        <taxon>Dipodascomycetes</taxon>
        <taxon>Dipodascales</taxon>
        <taxon>Dipodascaceae</taxon>
        <taxon>Geotrichum</taxon>
    </lineage>
</organism>
<evidence type="ECO:0000256" key="11">
    <source>
        <dbReference type="SAM" id="MobiDB-lite"/>
    </source>
</evidence>
<feature type="active site" description="Nucleophile" evidence="10">
    <location>
        <position position="331"/>
    </location>
</feature>
<dbReference type="GO" id="GO:0030245">
    <property type="term" value="P:cellulose catabolic process"/>
    <property type="evidence" value="ECO:0007669"/>
    <property type="project" value="UniProtKB-KW"/>
</dbReference>
<evidence type="ECO:0000256" key="6">
    <source>
        <dbReference type="ARBA" id="ARBA00023001"/>
    </source>
</evidence>
<evidence type="ECO:0000256" key="10">
    <source>
        <dbReference type="PROSITE-ProRule" id="PRU10069"/>
    </source>
</evidence>
<evidence type="ECO:0000256" key="8">
    <source>
        <dbReference type="ARBA" id="ARBA00023295"/>
    </source>
</evidence>
<dbReference type="PROSITE" id="PS51164">
    <property type="entry name" value="CBM1_2"/>
    <property type="match status" value="3"/>
</dbReference>
<keyword evidence="6" id="KW-0136">Cellulose degradation</keyword>
<dbReference type="Proteomes" id="UP000750522">
    <property type="component" value="Unassembled WGS sequence"/>
</dbReference>
<dbReference type="PROSITE" id="PS00562">
    <property type="entry name" value="CBM1_1"/>
    <property type="match status" value="2"/>
</dbReference>
<evidence type="ECO:0000256" key="9">
    <source>
        <dbReference type="ARBA" id="ARBA00023326"/>
    </source>
</evidence>
<feature type="domain" description="CBM1" evidence="13">
    <location>
        <begin position="123"/>
        <end position="159"/>
    </location>
</feature>
<keyword evidence="5" id="KW-0378">Hydrolase</keyword>
<dbReference type="InterPro" id="IPR036908">
    <property type="entry name" value="RlpA-like_sf"/>
</dbReference>
<proteinExistence type="inferred from homology"/>
<evidence type="ECO:0000256" key="3">
    <source>
        <dbReference type="ARBA" id="ARBA00012601"/>
    </source>
</evidence>
<dbReference type="SUPFAM" id="SSF50685">
    <property type="entry name" value="Barwin-like endoglucanases"/>
    <property type="match status" value="1"/>
</dbReference>
<dbReference type="Gene3D" id="2.40.40.10">
    <property type="entry name" value="RlpA-like domain"/>
    <property type="match status" value="1"/>
</dbReference>
<dbReference type="PANTHER" id="PTHR39730:SF1">
    <property type="entry name" value="ENDOGLUCANASE 1"/>
    <property type="match status" value="1"/>
</dbReference>
<feature type="domain" description="CBM1" evidence="13">
    <location>
        <begin position="21"/>
        <end position="57"/>
    </location>
</feature>
<reference evidence="14" key="2">
    <citation type="submission" date="2020-01" db="EMBL/GenBank/DDBJ databases">
        <authorList>
            <person name="Perkins V."/>
            <person name="Lessard M.-H."/>
            <person name="Dugat-Bony E."/>
            <person name="Frenette M."/>
            <person name="Labrie S."/>
        </authorList>
    </citation>
    <scope>NUCLEOTIDE SEQUENCE</scope>
    <source>
        <strain evidence="14">LMA-70</strain>
    </source>
</reference>
<evidence type="ECO:0000256" key="4">
    <source>
        <dbReference type="ARBA" id="ARBA00022729"/>
    </source>
</evidence>
<dbReference type="EC" id="3.2.1.4" evidence="3 10"/>
<dbReference type="PROSITE" id="PS01140">
    <property type="entry name" value="GLYCOSYL_HYDROL_F45"/>
    <property type="match status" value="1"/>
</dbReference>
<keyword evidence="4 12" id="KW-0732">Signal</keyword>
<feature type="signal peptide" evidence="12">
    <location>
        <begin position="1"/>
        <end position="18"/>
    </location>
</feature>
<evidence type="ECO:0000256" key="1">
    <source>
        <dbReference type="ARBA" id="ARBA00000966"/>
    </source>
</evidence>
<keyword evidence="8" id="KW-0326">Glycosidase</keyword>
<feature type="domain" description="CBM1" evidence="13">
    <location>
        <begin position="80"/>
        <end position="116"/>
    </location>
</feature>
<feature type="region of interest" description="Disordered" evidence="11">
    <location>
        <begin position="214"/>
        <end position="319"/>
    </location>
</feature>
<keyword evidence="7" id="KW-0119">Carbohydrate metabolism</keyword>
<evidence type="ECO:0000256" key="5">
    <source>
        <dbReference type="ARBA" id="ARBA00022801"/>
    </source>
</evidence>
<dbReference type="EMBL" id="QQZK01000128">
    <property type="protein sequence ID" value="KAF5096033.1"/>
    <property type="molecule type" value="Genomic_DNA"/>
</dbReference>
<comment type="catalytic activity">
    <reaction evidence="1 10">
        <text>Endohydrolysis of (1-&gt;4)-beta-D-glucosidic linkages in cellulose, lichenin and cereal beta-D-glucans.</text>
        <dbReference type="EC" id="3.2.1.4"/>
    </reaction>
</comment>
<dbReference type="Pfam" id="PF02015">
    <property type="entry name" value="Glyco_hydro_45"/>
    <property type="match status" value="1"/>
</dbReference>
<comment type="caution">
    <text evidence="14">The sequence shown here is derived from an EMBL/GenBank/DDBJ whole genome shotgun (WGS) entry which is preliminary data.</text>
</comment>
<dbReference type="SMR" id="A0A9P5KPQ9"/>
<evidence type="ECO:0000313" key="14">
    <source>
        <dbReference type="EMBL" id="KAF5096033.1"/>
    </source>
</evidence>
<evidence type="ECO:0000256" key="2">
    <source>
        <dbReference type="ARBA" id="ARBA00007793"/>
    </source>
</evidence>
<dbReference type="InterPro" id="IPR000254">
    <property type="entry name" value="CBD"/>
</dbReference>
<evidence type="ECO:0000259" key="13">
    <source>
        <dbReference type="PROSITE" id="PS51164"/>
    </source>
</evidence>
<gene>
    <name evidence="14" type="ORF">DV451_004422</name>
</gene>
<comment type="similarity">
    <text evidence="2">Belongs to the glycosyl hydrolase 45 (cellulase K) family.</text>
</comment>
<protein>
    <recommendedName>
        <fullName evidence="3 10">Cellulase</fullName>
        <ecNumber evidence="3 10">3.2.1.4</ecNumber>
    </recommendedName>
</protein>
<dbReference type="GO" id="GO:0008810">
    <property type="term" value="F:cellulase activity"/>
    <property type="evidence" value="ECO:0007669"/>
    <property type="project" value="UniProtKB-EC"/>
</dbReference>
<accession>A0A9P5KPQ9</accession>
<dbReference type="SMART" id="SM00236">
    <property type="entry name" value="fCBD"/>
    <property type="match status" value="3"/>
</dbReference>